<dbReference type="EMBL" id="AZHD01000001">
    <property type="protein sequence ID" value="OAA68213.1"/>
    <property type="molecule type" value="Genomic_DNA"/>
</dbReference>
<dbReference type="Pfam" id="PF13577">
    <property type="entry name" value="SnoaL_4"/>
    <property type="match status" value="1"/>
</dbReference>
<comment type="caution">
    <text evidence="2">The sequence shown here is derived from an EMBL/GenBank/DDBJ whole genome shotgun (WGS) entry which is preliminary data.</text>
</comment>
<proteinExistence type="predicted"/>
<dbReference type="OrthoDB" id="2148716at2759"/>
<protein>
    <recommendedName>
        <fullName evidence="1">SnoaL-like domain-containing protein</fullName>
    </recommendedName>
</protein>
<feature type="domain" description="SnoaL-like" evidence="1">
    <location>
        <begin position="11"/>
        <end position="141"/>
    </location>
</feature>
<evidence type="ECO:0000313" key="3">
    <source>
        <dbReference type="Proteomes" id="UP000076874"/>
    </source>
</evidence>
<evidence type="ECO:0000313" key="2">
    <source>
        <dbReference type="EMBL" id="OAA68213.1"/>
    </source>
</evidence>
<organism evidence="2 3">
    <name type="scientific">Niveomyces insectorum RCEF 264</name>
    <dbReference type="NCBI Taxonomy" id="1081102"/>
    <lineage>
        <taxon>Eukaryota</taxon>
        <taxon>Fungi</taxon>
        <taxon>Dikarya</taxon>
        <taxon>Ascomycota</taxon>
        <taxon>Pezizomycotina</taxon>
        <taxon>Sordariomycetes</taxon>
        <taxon>Hypocreomycetidae</taxon>
        <taxon>Hypocreales</taxon>
        <taxon>Cordycipitaceae</taxon>
        <taxon>Niveomyces</taxon>
    </lineage>
</organism>
<dbReference type="Gene3D" id="3.10.450.50">
    <property type="match status" value="1"/>
</dbReference>
<reference evidence="2 3" key="1">
    <citation type="journal article" date="2016" name="Genome Biol. Evol.">
        <title>Divergent and convergent evolution of fungal pathogenicity.</title>
        <authorList>
            <person name="Shang Y."/>
            <person name="Xiao G."/>
            <person name="Zheng P."/>
            <person name="Cen K."/>
            <person name="Zhan S."/>
            <person name="Wang C."/>
        </authorList>
    </citation>
    <scope>NUCLEOTIDE SEQUENCE [LARGE SCALE GENOMIC DNA]</scope>
    <source>
        <strain evidence="2 3">RCEF 264</strain>
    </source>
</reference>
<name>A0A168A3Y7_9HYPO</name>
<keyword evidence="3" id="KW-1185">Reference proteome</keyword>
<gene>
    <name evidence="2" type="ORF">SPI_00408</name>
</gene>
<dbReference type="InterPro" id="IPR037401">
    <property type="entry name" value="SnoaL-like"/>
</dbReference>
<sequence length="159" mass="17356">MAFTTHLSTALSPREAVADALHRAILGIDGKDQAVYQSAFVRDDSLTCAIGDTVVNGWANVDGYMQARIFPLVTLHVITNIRVDVKDDQATTASLTAHAVGYHLEPDNAFAVESKPFVSAGIYRMSLVKDSSDGLWKIQSWALDFKWTAGDRRILDGDS</sequence>
<evidence type="ECO:0000259" key="1">
    <source>
        <dbReference type="Pfam" id="PF13577"/>
    </source>
</evidence>
<dbReference type="STRING" id="1081102.A0A168A3Y7"/>
<dbReference type="Proteomes" id="UP000076874">
    <property type="component" value="Unassembled WGS sequence"/>
</dbReference>
<dbReference type="InterPro" id="IPR032710">
    <property type="entry name" value="NTF2-like_dom_sf"/>
</dbReference>
<accession>A0A168A3Y7</accession>
<dbReference type="SUPFAM" id="SSF54427">
    <property type="entry name" value="NTF2-like"/>
    <property type="match status" value="1"/>
</dbReference>
<dbReference type="AlphaFoldDB" id="A0A168A3Y7"/>